<dbReference type="InterPro" id="IPR039910">
    <property type="entry name" value="D15-like"/>
</dbReference>
<proteinExistence type="predicted"/>
<evidence type="ECO:0000256" key="5">
    <source>
        <dbReference type="ARBA" id="ARBA00023237"/>
    </source>
</evidence>
<name>A0A6C0EHY7_9ZZZZ</name>
<evidence type="ECO:0000259" key="6">
    <source>
        <dbReference type="PROSITE" id="PS51779"/>
    </source>
</evidence>
<sequence length="398" mass="44288">MSKIHKIIITGNIHTPDEVIRQEIGLSEGDLLYKSDLENILERLKQLGLFSYVRVSVVPVLKKIDLIIEVVEISTSSKTAELIQSPNGDVGIGLGYGDINFLGSGNTIDLNAEYANDYYLLRASYITPEFNNMSFNVFNTETTNNYVEDDGFTTDTTGISIGYDIPFLKNVINTDLEYSENTLKCSDRLNGVNYELEECDSVKRKEIKLNTKWRGNTLNNPVYPTEGKVTDLCYDYVFSIDHKNYFNTRVKQTMIYPVNNNTLQLTGNLNFGKDIPFYKRYYGGGSGTMRGFGYNTLGPKYPNGTSEGGELSVFGSADFKFPTFLNGLLGGSGFIDVGNVYETTSFSKAKADELRASIGLGLYWVSPIGPIGFSLATPLIKKDGDIKKVFQLTLGNRF</sequence>
<dbReference type="Pfam" id="PF01103">
    <property type="entry name" value="Omp85"/>
    <property type="match status" value="1"/>
</dbReference>
<comment type="subcellular location">
    <subcellularLocation>
        <location evidence="1">Membrane</location>
    </subcellularLocation>
</comment>
<protein>
    <recommendedName>
        <fullName evidence="6">POTRA domain-containing protein</fullName>
    </recommendedName>
</protein>
<evidence type="ECO:0000256" key="3">
    <source>
        <dbReference type="ARBA" id="ARBA00022729"/>
    </source>
</evidence>
<keyword evidence="5" id="KW-0998">Cell outer membrane</keyword>
<reference evidence="7" key="1">
    <citation type="journal article" date="2020" name="Nature">
        <title>Giant virus diversity and host interactions through global metagenomics.</title>
        <authorList>
            <person name="Schulz F."/>
            <person name="Roux S."/>
            <person name="Paez-Espino D."/>
            <person name="Jungbluth S."/>
            <person name="Walsh D.A."/>
            <person name="Denef V.J."/>
            <person name="McMahon K.D."/>
            <person name="Konstantinidis K.T."/>
            <person name="Eloe-Fadrosh E.A."/>
            <person name="Kyrpides N.C."/>
            <person name="Woyke T."/>
        </authorList>
    </citation>
    <scope>NUCLEOTIDE SEQUENCE</scope>
    <source>
        <strain evidence="7">GVMAG-M-3300001351-8</strain>
    </source>
</reference>
<dbReference type="Pfam" id="PF07244">
    <property type="entry name" value="POTRA"/>
    <property type="match status" value="1"/>
</dbReference>
<dbReference type="Gene3D" id="3.10.20.310">
    <property type="entry name" value="membrane protein fhac"/>
    <property type="match status" value="1"/>
</dbReference>
<dbReference type="EMBL" id="MN738864">
    <property type="protein sequence ID" value="QHT28796.1"/>
    <property type="molecule type" value="Genomic_DNA"/>
</dbReference>
<keyword evidence="4" id="KW-0472">Membrane</keyword>
<dbReference type="Gene3D" id="2.40.160.50">
    <property type="entry name" value="membrane protein fhac: a member of the omp85/tpsb transporter family"/>
    <property type="match status" value="1"/>
</dbReference>
<dbReference type="PANTHER" id="PTHR12815">
    <property type="entry name" value="SORTING AND ASSEMBLY MACHINERY SAMM50 PROTEIN FAMILY MEMBER"/>
    <property type="match status" value="1"/>
</dbReference>
<accession>A0A6C0EHY7</accession>
<dbReference type="InterPro" id="IPR010827">
    <property type="entry name" value="BamA/TamA_POTRA"/>
</dbReference>
<feature type="domain" description="POTRA" evidence="6">
    <location>
        <begin position="2"/>
        <end position="73"/>
    </location>
</feature>
<evidence type="ECO:0000256" key="2">
    <source>
        <dbReference type="ARBA" id="ARBA00022692"/>
    </source>
</evidence>
<dbReference type="PROSITE" id="PS51779">
    <property type="entry name" value="POTRA"/>
    <property type="match status" value="1"/>
</dbReference>
<organism evidence="7">
    <name type="scientific">viral metagenome</name>
    <dbReference type="NCBI Taxonomy" id="1070528"/>
    <lineage>
        <taxon>unclassified sequences</taxon>
        <taxon>metagenomes</taxon>
        <taxon>organismal metagenomes</taxon>
    </lineage>
</organism>
<dbReference type="GO" id="GO:0019867">
    <property type="term" value="C:outer membrane"/>
    <property type="evidence" value="ECO:0007669"/>
    <property type="project" value="InterPro"/>
</dbReference>
<evidence type="ECO:0000313" key="7">
    <source>
        <dbReference type="EMBL" id="QHT28796.1"/>
    </source>
</evidence>
<dbReference type="AlphaFoldDB" id="A0A6C0EHY7"/>
<evidence type="ECO:0000256" key="4">
    <source>
        <dbReference type="ARBA" id="ARBA00023136"/>
    </source>
</evidence>
<dbReference type="InterPro" id="IPR034746">
    <property type="entry name" value="POTRA"/>
</dbReference>
<keyword evidence="2" id="KW-0812">Transmembrane</keyword>
<evidence type="ECO:0000256" key="1">
    <source>
        <dbReference type="ARBA" id="ARBA00004370"/>
    </source>
</evidence>
<keyword evidence="3" id="KW-0732">Signal</keyword>
<dbReference type="PANTHER" id="PTHR12815:SF47">
    <property type="entry name" value="TRANSLOCATION AND ASSEMBLY MODULE SUBUNIT TAMA"/>
    <property type="match status" value="1"/>
</dbReference>
<dbReference type="InterPro" id="IPR000184">
    <property type="entry name" value="Bac_surfAg_D15"/>
</dbReference>